<name>A0A0M2USI8_9BACT</name>
<accession>A0A0M2USI8</accession>
<proteinExistence type="predicted"/>
<organism evidence="1 2">
    <name type="scientific">Candidatus Brocadia fulgida</name>
    <dbReference type="NCBI Taxonomy" id="380242"/>
    <lineage>
        <taxon>Bacteria</taxon>
        <taxon>Pseudomonadati</taxon>
        <taxon>Planctomycetota</taxon>
        <taxon>Candidatus Brocadiia</taxon>
        <taxon>Candidatus Brocadiales</taxon>
        <taxon>Candidatus Brocadiaceae</taxon>
        <taxon>Candidatus Brocadia</taxon>
    </lineage>
</organism>
<protein>
    <submittedName>
        <fullName evidence="1">Uncharacterized protein</fullName>
    </submittedName>
</protein>
<reference evidence="1 2" key="1">
    <citation type="journal article" date="2013" name="BMC Microbiol.">
        <title>Identification of the type II cytochrome c maturation pathway in anammox bacteria by comparative genomics.</title>
        <authorList>
            <person name="Ferousi C."/>
            <person name="Speth D.R."/>
            <person name="Reimann J."/>
            <person name="Op den Camp H.J."/>
            <person name="Allen J.W."/>
            <person name="Keltjens J.T."/>
            <person name="Jetten M.S."/>
        </authorList>
    </citation>
    <scope>NUCLEOTIDE SEQUENCE [LARGE SCALE GENOMIC DNA]</scope>
    <source>
        <strain evidence="1">RU1</strain>
    </source>
</reference>
<comment type="caution">
    <text evidence="1">The sequence shown here is derived from an EMBL/GenBank/DDBJ whole genome shotgun (WGS) entry which is preliminary data.</text>
</comment>
<keyword evidence="2" id="KW-1185">Reference proteome</keyword>
<gene>
    <name evidence="1" type="ORF">BROFUL_02463</name>
</gene>
<sequence>MSERLLRGVYTEHIECAHNDTCSVPSKCRSLSLRGAFSEAISPLS</sequence>
<evidence type="ECO:0000313" key="1">
    <source>
        <dbReference type="EMBL" id="KKO18802.1"/>
    </source>
</evidence>
<dbReference type="AlphaFoldDB" id="A0A0M2USI8"/>
<dbReference type="Proteomes" id="UP000034954">
    <property type="component" value="Unassembled WGS sequence"/>
</dbReference>
<evidence type="ECO:0000313" key="2">
    <source>
        <dbReference type="Proteomes" id="UP000034954"/>
    </source>
</evidence>
<dbReference type="EMBL" id="LAQJ01000233">
    <property type="protein sequence ID" value="KKO18802.1"/>
    <property type="molecule type" value="Genomic_DNA"/>
</dbReference>